<dbReference type="EMBL" id="QKTX01000020">
    <property type="protein sequence ID" value="PZV77585.1"/>
    <property type="molecule type" value="Genomic_DNA"/>
</dbReference>
<accession>A0A326RKW7</accession>
<reference evidence="1 2" key="1">
    <citation type="submission" date="2018-06" db="EMBL/GenBank/DDBJ databases">
        <title>Genomic Encyclopedia of Archaeal and Bacterial Type Strains, Phase II (KMG-II): from individual species to whole genera.</title>
        <authorList>
            <person name="Goeker M."/>
        </authorList>
    </citation>
    <scope>NUCLEOTIDE SEQUENCE [LARGE SCALE GENOMIC DNA]</scope>
    <source>
        <strain evidence="1 2">T4</strain>
    </source>
</reference>
<keyword evidence="2" id="KW-1185">Reference proteome</keyword>
<gene>
    <name evidence="1" type="ORF">CLV31_12053</name>
</gene>
<dbReference type="RefSeq" id="WP_111394810.1">
    <property type="nucleotide sequence ID" value="NZ_QKTX01000020.1"/>
</dbReference>
<name>A0A326RKW7_9BACT</name>
<dbReference type="AlphaFoldDB" id="A0A326RKW7"/>
<proteinExistence type="predicted"/>
<evidence type="ECO:0000313" key="1">
    <source>
        <dbReference type="EMBL" id="PZV77585.1"/>
    </source>
</evidence>
<dbReference type="Proteomes" id="UP000248917">
    <property type="component" value="Unassembled WGS sequence"/>
</dbReference>
<comment type="caution">
    <text evidence="1">The sequence shown here is derived from an EMBL/GenBank/DDBJ whole genome shotgun (WGS) entry which is preliminary data.</text>
</comment>
<evidence type="ECO:0000313" key="2">
    <source>
        <dbReference type="Proteomes" id="UP000248917"/>
    </source>
</evidence>
<protein>
    <submittedName>
        <fullName evidence="1">Uncharacterized protein</fullName>
    </submittedName>
</protein>
<organism evidence="1 2">
    <name type="scientific">Algoriphagus aquaeductus</name>
    <dbReference type="NCBI Taxonomy" id="475299"/>
    <lineage>
        <taxon>Bacteria</taxon>
        <taxon>Pseudomonadati</taxon>
        <taxon>Bacteroidota</taxon>
        <taxon>Cytophagia</taxon>
        <taxon>Cytophagales</taxon>
        <taxon>Cyclobacteriaceae</taxon>
        <taxon>Algoriphagus</taxon>
    </lineage>
</organism>
<dbReference type="OrthoDB" id="1493449at2"/>
<sequence>MRAELKYPVIVLPKKDNMVYVYFKEKDLKSTSEELLRKLDYTSFELIDESGAKFKIKKAFKVKFLGFWGFNPLLKGRQILIDFEYEPEVTQVLLSDFKNEVLNRIDITKFIWKSGWDIIELKEAVKKSSSFKEIANLLK</sequence>